<protein>
    <submittedName>
        <fullName evidence="1">Uncharacterized protein</fullName>
    </submittedName>
</protein>
<reference evidence="1" key="2">
    <citation type="journal article" date="2015" name="Data Brief">
        <title>Shoot transcriptome of the giant reed, Arundo donax.</title>
        <authorList>
            <person name="Barrero R.A."/>
            <person name="Guerrero F.D."/>
            <person name="Moolhuijzen P."/>
            <person name="Goolsby J.A."/>
            <person name="Tidwell J."/>
            <person name="Bellgard S.E."/>
            <person name="Bellgard M.I."/>
        </authorList>
    </citation>
    <scope>NUCLEOTIDE SEQUENCE</scope>
    <source>
        <tissue evidence="1">Shoot tissue taken approximately 20 cm above the soil surface</tissue>
    </source>
</reference>
<evidence type="ECO:0000313" key="1">
    <source>
        <dbReference type="EMBL" id="JAD29776.1"/>
    </source>
</evidence>
<dbReference type="AlphaFoldDB" id="A0A0A8YT83"/>
<reference evidence="1" key="1">
    <citation type="submission" date="2014-09" db="EMBL/GenBank/DDBJ databases">
        <authorList>
            <person name="Magalhaes I.L.F."/>
            <person name="Oliveira U."/>
            <person name="Santos F.R."/>
            <person name="Vidigal T.H.D.A."/>
            <person name="Brescovit A.D."/>
            <person name="Santos A.J."/>
        </authorList>
    </citation>
    <scope>NUCLEOTIDE SEQUENCE</scope>
    <source>
        <tissue evidence="1">Shoot tissue taken approximately 20 cm above the soil surface</tissue>
    </source>
</reference>
<proteinExistence type="predicted"/>
<organism evidence="1">
    <name type="scientific">Arundo donax</name>
    <name type="common">Giant reed</name>
    <name type="synonym">Donax arundinaceus</name>
    <dbReference type="NCBI Taxonomy" id="35708"/>
    <lineage>
        <taxon>Eukaryota</taxon>
        <taxon>Viridiplantae</taxon>
        <taxon>Streptophyta</taxon>
        <taxon>Embryophyta</taxon>
        <taxon>Tracheophyta</taxon>
        <taxon>Spermatophyta</taxon>
        <taxon>Magnoliopsida</taxon>
        <taxon>Liliopsida</taxon>
        <taxon>Poales</taxon>
        <taxon>Poaceae</taxon>
        <taxon>PACMAD clade</taxon>
        <taxon>Arundinoideae</taxon>
        <taxon>Arundineae</taxon>
        <taxon>Arundo</taxon>
    </lineage>
</organism>
<dbReference type="EMBL" id="GBRH01268119">
    <property type="protein sequence ID" value="JAD29776.1"/>
    <property type="molecule type" value="Transcribed_RNA"/>
</dbReference>
<name>A0A0A8YT83_ARUDO</name>
<accession>A0A0A8YT83</accession>
<sequence length="18" mass="2095">MIWEVVVVAVECDSEMKQ</sequence>